<organism evidence="2 3">
    <name type="scientific">Rotaria magnacalcarata</name>
    <dbReference type="NCBI Taxonomy" id="392030"/>
    <lineage>
        <taxon>Eukaryota</taxon>
        <taxon>Metazoa</taxon>
        <taxon>Spiralia</taxon>
        <taxon>Gnathifera</taxon>
        <taxon>Rotifera</taxon>
        <taxon>Eurotatoria</taxon>
        <taxon>Bdelloidea</taxon>
        <taxon>Philodinida</taxon>
        <taxon>Philodinidae</taxon>
        <taxon>Rotaria</taxon>
    </lineage>
</organism>
<dbReference type="EMBL" id="CAJOBI010168275">
    <property type="protein sequence ID" value="CAF4879036.1"/>
    <property type="molecule type" value="Genomic_DNA"/>
</dbReference>
<accession>A0A8S3C145</accession>
<reference evidence="2" key="1">
    <citation type="submission" date="2021-02" db="EMBL/GenBank/DDBJ databases">
        <authorList>
            <person name="Nowell W R."/>
        </authorList>
    </citation>
    <scope>NUCLEOTIDE SEQUENCE</scope>
</reference>
<comment type="caution">
    <text evidence="2">The sequence shown here is derived from an EMBL/GenBank/DDBJ whole genome shotgun (WGS) entry which is preliminary data.</text>
</comment>
<dbReference type="AlphaFoldDB" id="A0A8S3C145"/>
<evidence type="ECO:0000313" key="2">
    <source>
        <dbReference type="EMBL" id="CAF4879036.1"/>
    </source>
</evidence>
<gene>
    <name evidence="2" type="ORF">SMN809_LOCUS50728</name>
</gene>
<feature type="compositionally biased region" description="Polar residues" evidence="1">
    <location>
        <begin position="7"/>
        <end position="26"/>
    </location>
</feature>
<feature type="non-terminal residue" evidence="2">
    <location>
        <position position="49"/>
    </location>
</feature>
<evidence type="ECO:0000313" key="3">
    <source>
        <dbReference type="Proteomes" id="UP000676336"/>
    </source>
</evidence>
<sequence length="49" mass="5408">FEEEQLKFTTQTFSAPSTPGASRSSTPAPPEHDDGSDDEEELEKLSHDE</sequence>
<evidence type="ECO:0000256" key="1">
    <source>
        <dbReference type="SAM" id="MobiDB-lite"/>
    </source>
</evidence>
<proteinExistence type="predicted"/>
<feature type="non-terminal residue" evidence="2">
    <location>
        <position position="1"/>
    </location>
</feature>
<protein>
    <submittedName>
        <fullName evidence="2">Uncharacterized protein</fullName>
    </submittedName>
</protein>
<feature type="region of interest" description="Disordered" evidence="1">
    <location>
        <begin position="1"/>
        <end position="49"/>
    </location>
</feature>
<dbReference type="Proteomes" id="UP000676336">
    <property type="component" value="Unassembled WGS sequence"/>
</dbReference>
<name>A0A8S3C145_9BILA</name>